<dbReference type="InterPro" id="IPR004358">
    <property type="entry name" value="Sig_transdc_His_kin-like_C"/>
</dbReference>
<dbReference type="InterPro" id="IPR036890">
    <property type="entry name" value="HATPase_C_sf"/>
</dbReference>
<dbReference type="InterPro" id="IPR000014">
    <property type="entry name" value="PAS"/>
</dbReference>
<dbReference type="InterPro" id="IPR003661">
    <property type="entry name" value="HisK_dim/P_dom"/>
</dbReference>
<dbReference type="PANTHER" id="PTHR43547:SF2">
    <property type="entry name" value="HYBRID SIGNAL TRANSDUCTION HISTIDINE KINASE C"/>
    <property type="match status" value="1"/>
</dbReference>
<dbReference type="Gene3D" id="3.30.450.20">
    <property type="entry name" value="PAS domain"/>
    <property type="match status" value="1"/>
</dbReference>
<dbReference type="SUPFAM" id="SSF47384">
    <property type="entry name" value="Homodimeric domain of signal transducing histidine kinase"/>
    <property type="match status" value="1"/>
</dbReference>
<dbReference type="EMBL" id="CP155447">
    <property type="protein sequence ID" value="XBH04801.1"/>
    <property type="molecule type" value="Genomic_DNA"/>
</dbReference>
<dbReference type="Pfam" id="PF02518">
    <property type="entry name" value="HATPase_c"/>
    <property type="match status" value="1"/>
</dbReference>
<evidence type="ECO:0000313" key="11">
    <source>
        <dbReference type="EMBL" id="XBH04801.1"/>
    </source>
</evidence>
<dbReference type="Gene3D" id="3.30.565.10">
    <property type="entry name" value="Histidine kinase-like ATPase, C-terminal domain"/>
    <property type="match status" value="1"/>
</dbReference>
<dbReference type="Gene3D" id="3.40.50.2300">
    <property type="match status" value="2"/>
</dbReference>
<feature type="domain" description="Histidine kinase" evidence="7">
    <location>
        <begin position="266"/>
        <end position="484"/>
    </location>
</feature>
<dbReference type="InterPro" id="IPR000700">
    <property type="entry name" value="PAS-assoc_C"/>
</dbReference>
<dbReference type="CDD" id="cd00082">
    <property type="entry name" value="HisKA"/>
    <property type="match status" value="1"/>
</dbReference>
<evidence type="ECO:0000256" key="3">
    <source>
        <dbReference type="ARBA" id="ARBA00022553"/>
    </source>
</evidence>
<dbReference type="AlphaFoldDB" id="A0AAU7CJJ3"/>
<dbReference type="CDD" id="cd00130">
    <property type="entry name" value="PAS"/>
    <property type="match status" value="1"/>
</dbReference>
<evidence type="ECO:0000259" key="7">
    <source>
        <dbReference type="PROSITE" id="PS50109"/>
    </source>
</evidence>
<name>A0AAU7CJJ3_9BACT</name>
<reference evidence="11" key="1">
    <citation type="submission" date="2024-05" db="EMBL/GenBank/DDBJ databases">
        <title>Planctomycetes of the genus Singulisphaera possess chitinolytic capabilities.</title>
        <authorList>
            <person name="Ivanova A."/>
        </authorList>
    </citation>
    <scope>NUCLEOTIDE SEQUENCE</scope>
    <source>
        <strain evidence="11">Ch08T</strain>
    </source>
</reference>
<sequence>MNILLVDDDDAKRYTIAKILKRANFEVREATTGSEALRLVDEKPDLIILDVKLPDISGFEVCRLIKANPATATIPVLHLSTTFVEIEDKVHGLEGGADGYLTDVLEPLELIATVKALLRARRAEEAAQLTARQWQVTFDAISDGVVLLDVDGKMVQVNQALNRILGESWNALAPTFHEVLGVLPNRSDSPFLRMLETSQRETAELKRGDRWLQVAVDPVRNHDDQIKGALCIISDITDRMRMEAELRQRADELAAADRRKDEFLAMLAHELRNPLAPILNSLEEIRLNQPSDSAIGQALGVAGRQVRHMSRLLDDLLDVSQFTRGRIRLRKEPIDLAALVPHAVETARPLIESNGQELTVTLPGQPVRLEGDPTRLTQVVGNLLNNAAKYSGPDGRITLSLEHTGEEAVLRVRDTGIGMTAEMLPRVFDLFSQADLSLDRSQGGLGIGLTLVRSLVAMHGGSISASSPGLGRGSEFVVRLPVLENDALLPIAGTVAPAEPSVAGPRRVLVVDDHEDSALSLSRVLRLWGHDTHVVHDGPAAIEEVATNRFDLVLLDIGLPGMDGYQVAEHLRKLAGAEAPGPVIVALTGYGQEEDLRRAWLAGFDLHMVKPVSLDDLRQLLVQPDLACLRARRELLG</sequence>
<dbReference type="SMART" id="SM00388">
    <property type="entry name" value="HisKA"/>
    <property type="match status" value="1"/>
</dbReference>
<feature type="modified residue" description="4-aspartylphosphate" evidence="6">
    <location>
        <position position="556"/>
    </location>
</feature>
<keyword evidence="5" id="KW-0418">Kinase</keyword>
<dbReference type="Pfam" id="PF00072">
    <property type="entry name" value="Response_reg"/>
    <property type="match status" value="2"/>
</dbReference>
<gene>
    <name evidence="11" type="ORF">V5E97_01925</name>
</gene>
<dbReference type="PROSITE" id="PS50109">
    <property type="entry name" value="HIS_KIN"/>
    <property type="match status" value="1"/>
</dbReference>
<dbReference type="InterPro" id="IPR001789">
    <property type="entry name" value="Sig_transdc_resp-reg_receiver"/>
</dbReference>
<dbReference type="SUPFAM" id="SSF55785">
    <property type="entry name" value="PYP-like sensor domain (PAS domain)"/>
    <property type="match status" value="1"/>
</dbReference>
<dbReference type="PROSITE" id="PS50110">
    <property type="entry name" value="RESPONSE_REGULATORY"/>
    <property type="match status" value="2"/>
</dbReference>
<dbReference type="PRINTS" id="PR00344">
    <property type="entry name" value="BCTRLSENSOR"/>
</dbReference>
<dbReference type="PROSITE" id="PS50112">
    <property type="entry name" value="PAS"/>
    <property type="match status" value="1"/>
</dbReference>
<dbReference type="PANTHER" id="PTHR43547">
    <property type="entry name" value="TWO-COMPONENT HISTIDINE KINASE"/>
    <property type="match status" value="1"/>
</dbReference>
<dbReference type="InterPro" id="IPR013656">
    <property type="entry name" value="PAS_4"/>
</dbReference>
<proteinExistence type="predicted"/>
<keyword evidence="3 6" id="KW-0597">Phosphoprotein</keyword>
<comment type="catalytic activity">
    <reaction evidence="1">
        <text>ATP + protein L-histidine = ADP + protein N-phospho-L-histidine.</text>
        <dbReference type="EC" id="2.7.13.3"/>
    </reaction>
</comment>
<dbReference type="Gene3D" id="1.10.287.130">
    <property type="match status" value="1"/>
</dbReference>
<evidence type="ECO:0000259" key="8">
    <source>
        <dbReference type="PROSITE" id="PS50110"/>
    </source>
</evidence>
<keyword evidence="4" id="KW-0808">Transferase</keyword>
<evidence type="ECO:0000256" key="6">
    <source>
        <dbReference type="PROSITE-ProRule" id="PRU00169"/>
    </source>
</evidence>
<dbReference type="InterPro" id="IPR035965">
    <property type="entry name" value="PAS-like_dom_sf"/>
</dbReference>
<dbReference type="Pfam" id="PF08448">
    <property type="entry name" value="PAS_4"/>
    <property type="match status" value="1"/>
</dbReference>
<evidence type="ECO:0000256" key="1">
    <source>
        <dbReference type="ARBA" id="ARBA00000085"/>
    </source>
</evidence>
<feature type="domain" description="PAS" evidence="9">
    <location>
        <begin position="130"/>
        <end position="166"/>
    </location>
</feature>
<dbReference type="Pfam" id="PF00512">
    <property type="entry name" value="HisKA"/>
    <property type="match status" value="1"/>
</dbReference>
<feature type="domain" description="PAC" evidence="10">
    <location>
        <begin position="196"/>
        <end position="248"/>
    </location>
</feature>
<dbReference type="FunFam" id="3.30.565.10:FF:000006">
    <property type="entry name" value="Sensor histidine kinase WalK"/>
    <property type="match status" value="1"/>
</dbReference>
<accession>A0AAU7CJJ3</accession>
<dbReference type="SUPFAM" id="SSF52172">
    <property type="entry name" value="CheY-like"/>
    <property type="match status" value="2"/>
</dbReference>
<dbReference type="GO" id="GO:0000155">
    <property type="term" value="F:phosphorelay sensor kinase activity"/>
    <property type="evidence" value="ECO:0007669"/>
    <property type="project" value="InterPro"/>
</dbReference>
<organism evidence="11">
    <name type="scientific">Singulisphaera sp. Ch08</name>
    <dbReference type="NCBI Taxonomy" id="3120278"/>
    <lineage>
        <taxon>Bacteria</taxon>
        <taxon>Pseudomonadati</taxon>
        <taxon>Planctomycetota</taxon>
        <taxon>Planctomycetia</taxon>
        <taxon>Isosphaerales</taxon>
        <taxon>Isosphaeraceae</taxon>
        <taxon>Singulisphaera</taxon>
    </lineage>
</organism>
<dbReference type="EC" id="2.7.13.3" evidence="2"/>
<protein>
    <recommendedName>
        <fullName evidence="2">histidine kinase</fullName>
        <ecNumber evidence="2">2.7.13.3</ecNumber>
    </recommendedName>
</protein>
<dbReference type="Gene3D" id="6.10.250.690">
    <property type="match status" value="1"/>
</dbReference>
<evidence type="ECO:0000256" key="4">
    <source>
        <dbReference type="ARBA" id="ARBA00022679"/>
    </source>
</evidence>
<dbReference type="CDD" id="cd17580">
    <property type="entry name" value="REC_2_DhkD-like"/>
    <property type="match status" value="1"/>
</dbReference>
<dbReference type="SUPFAM" id="SSF55874">
    <property type="entry name" value="ATPase domain of HSP90 chaperone/DNA topoisomerase II/histidine kinase"/>
    <property type="match status" value="1"/>
</dbReference>
<dbReference type="RefSeq" id="WP_406697598.1">
    <property type="nucleotide sequence ID" value="NZ_CP155447.1"/>
</dbReference>
<dbReference type="SMART" id="SM00448">
    <property type="entry name" value="REC"/>
    <property type="match status" value="2"/>
</dbReference>
<evidence type="ECO:0000259" key="9">
    <source>
        <dbReference type="PROSITE" id="PS50112"/>
    </source>
</evidence>
<dbReference type="InterPro" id="IPR003594">
    <property type="entry name" value="HATPase_dom"/>
</dbReference>
<dbReference type="PROSITE" id="PS50113">
    <property type="entry name" value="PAC"/>
    <property type="match status" value="1"/>
</dbReference>
<dbReference type="SMART" id="SM00387">
    <property type="entry name" value="HATPase_c"/>
    <property type="match status" value="1"/>
</dbReference>
<dbReference type="NCBIfam" id="TIGR00229">
    <property type="entry name" value="sensory_box"/>
    <property type="match status" value="1"/>
</dbReference>
<feature type="modified residue" description="4-aspartylphosphate" evidence="6">
    <location>
        <position position="50"/>
    </location>
</feature>
<feature type="domain" description="Response regulatory" evidence="8">
    <location>
        <begin position="2"/>
        <end position="118"/>
    </location>
</feature>
<dbReference type="InterPro" id="IPR036097">
    <property type="entry name" value="HisK_dim/P_sf"/>
</dbReference>
<evidence type="ECO:0000256" key="5">
    <source>
        <dbReference type="ARBA" id="ARBA00022777"/>
    </source>
</evidence>
<feature type="domain" description="Response regulatory" evidence="8">
    <location>
        <begin position="507"/>
        <end position="625"/>
    </location>
</feature>
<evidence type="ECO:0000259" key="10">
    <source>
        <dbReference type="PROSITE" id="PS50113"/>
    </source>
</evidence>
<evidence type="ECO:0000256" key="2">
    <source>
        <dbReference type="ARBA" id="ARBA00012438"/>
    </source>
</evidence>
<dbReference type="InterPro" id="IPR005467">
    <property type="entry name" value="His_kinase_dom"/>
</dbReference>
<dbReference type="InterPro" id="IPR011006">
    <property type="entry name" value="CheY-like_superfamily"/>
</dbReference>